<dbReference type="Proteomes" id="UP000199144">
    <property type="component" value="Unassembled WGS sequence"/>
</dbReference>
<evidence type="ECO:0000313" key="1">
    <source>
        <dbReference type="EMBL" id="SFM11189.1"/>
    </source>
</evidence>
<gene>
    <name evidence="1" type="ORF">SAMN04488042_10416</name>
</gene>
<organism evidence="1 2">
    <name type="scientific">Shimia aestuarii</name>
    <dbReference type="NCBI Taxonomy" id="254406"/>
    <lineage>
        <taxon>Bacteria</taxon>
        <taxon>Pseudomonadati</taxon>
        <taxon>Pseudomonadota</taxon>
        <taxon>Alphaproteobacteria</taxon>
        <taxon>Rhodobacterales</taxon>
        <taxon>Roseobacteraceae</taxon>
    </lineage>
</organism>
<sequence length="909" mass="99570">MIIGKFEQTEARAGKHFYADGTSETIGGFVAANYETLHLPTLVDLKTFIETGTTANTFLTSGVSVHPQAVAVGRETKPGETTSEGFPLISRNNKNLTHRPQAGLLVIDIDGALGDTLADTVARLRAALPVLAHYTCLAVSSTSSNVYGPDGAQRKGLGGTHVYFHVSDATDIPRTLDVLHKRALVAGLDMSRVSAKGQCLVRSAVDMKLETPSQPIYMRAVLAPGMTQHKMVELIPGLTEVIDTRTILPALTRDEEVAFDAATRAIAQRLKPECDRVVKEYRAARVAELVDNGMTEDAALRAVEVMMTGNTLPEGLTIYPHRKDPVTVAQINANPTAWHGVACRDPMEPDYGSSTTAKIYADSPEPYIASFAHTSGDKPMRYSLGVDTFAREAAKMPPGVMMPQDAWADAPDMHAVVTVPETEPVDVMQPLVGTKLPEHCVLPVLRPLLAHEAPAMGVPREIMFGACVAGAAAALDHRIVIKPYVHRGWEEHPRLWMALIGDPSIKKTPAINMALKPARRINSDNTRTDSARIAQYETDLKRWNTAVKKYTDGKSDAMPEGLPPTHPETHTLFVSDVTVAKLSDILQWNPRGVTVVRDELSGWMASVEGRGEGAMNRAAYLQLYNGGEYPVHRVGRGDVIVDNWSASIIGGIQPAALKEAMKNLPHDGLLQRFYPIIANRAAKATNAATDPTVMRGYQDIVARLSGQRRGRDVQLSDEATAILEKCWGEVFTLTSSGNLSETVTAHLNKWEGGLYRWALVLHAIHCACHGLQAVDYLVGAETAQIVADLHMDFFLPNVFALYDDILGDGGDGEHVRWIAGYILAHPEQTVIGPRVIHQHYRAFRKLDDAGKRRVFRFLEDAGWVTPNDESFLPRHWTVNPRVHTKFTEQAVAERERRNAVIAKIKGVDI</sequence>
<dbReference type="EMBL" id="FOTQ01000004">
    <property type="protein sequence ID" value="SFM11189.1"/>
    <property type="molecule type" value="Genomic_DNA"/>
</dbReference>
<dbReference type="STRING" id="254406.SAMN04488042_10416"/>
<reference evidence="1 2" key="1">
    <citation type="submission" date="2016-10" db="EMBL/GenBank/DDBJ databases">
        <authorList>
            <person name="de Groot N.N."/>
        </authorList>
    </citation>
    <scope>NUCLEOTIDE SEQUENCE [LARGE SCALE GENOMIC DNA]</scope>
    <source>
        <strain evidence="1 2">DSM 15283</strain>
    </source>
</reference>
<dbReference type="RefSeq" id="WP_093093920.1">
    <property type="nucleotide sequence ID" value="NZ_FOTQ01000004.1"/>
</dbReference>
<dbReference type="Pfam" id="PF13148">
    <property type="entry name" value="DUF3987"/>
    <property type="match status" value="1"/>
</dbReference>
<evidence type="ECO:0000313" key="2">
    <source>
        <dbReference type="Proteomes" id="UP000199144"/>
    </source>
</evidence>
<protein>
    <recommendedName>
        <fullName evidence="3">DUF3987 domain-containing protein</fullName>
    </recommendedName>
</protein>
<name>A0A1I4N6R5_9RHOB</name>
<dbReference type="OrthoDB" id="5453446at2"/>
<keyword evidence="2" id="KW-1185">Reference proteome</keyword>
<evidence type="ECO:0008006" key="3">
    <source>
        <dbReference type="Google" id="ProtNLM"/>
    </source>
</evidence>
<proteinExistence type="predicted"/>
<dbReference type="AlphaFoldDB" id="A0A1I4N6R5"/>
<dbReference type="InterPro" id="IPR025048">
    <property type="entry name" value="DUF3987"/>
</dbReference>
<accession>A0A1I4N6R5</accession>